<evidence type="ECO:0000313" key="7">
    <source>
        <dbReference type="Proteomes" id="UP001286313"/>
    </source>
</evidence>
<dbReference type="AlphaFoldDB" id="A0AAE1K321"/>
<sequence length="259" mass="26292">MVLMLSLRHNHAVLYIGTCIFGTFLSSVYPTAVSLAETYIHVTSSMTSMLVVTAAAGEMIIPVLIGQVFEKLPSSVLIFGVLMTLLSFVLYFLLYLVAQTITRQSSEQNLASRLKTLLLRAGRRDLEAEEDTGLMKHHVKYYSRMRSRPSESSLGEEVSPGDTTETGQEASSISKGGGGRGGGGSGGGVVEGGSSRRGGGAGGVGGRATGGGGGGVAGGVGGSGGSGVVEGGSRKGTGGGEQKRKEGGGTADGGNLMKL</sequence>
<dbReference type="Proteomes" id="UP001286313">
    <property type="component" value="Unassembled WGS sequence"/>
</dbReference>
<evidence type="ECO:0000256" key="2">
    <source>
        <dbReference type="ARBA" id="ARBA00022989"/>
    </source>
</evidence>
<reference evidence="6" key="1">
    <citation type="submission" date="2023-10" db="EMBL/GenBank/DDBJ databases">
        <title>Genome assemblies of two species of porcelain crab, Petrolisthes cinctipes and Petrolisthes manimaculis (Anomura: Porcellanidae).</title>
        <authorList>
            <person name="Angst P."/>
        </authorList>
    </citation>
    <scope>NUCLEOTIDE SEQUENCE</scope>
    <source>
        <strain evidence="6">PB745_01</strain>
        <tissue evidence="6">Gill</tissue>
    </source>
</reference>
<evidence type="ECO:0000256" key="5">
    <source>
        <dbReference type="SAM" id="Phobius"/>
    </source>
</evidence>
<feature type="compositionally biased region" description="Polar residues" evidence="4">
    <location>
        <begin position="161"/>
        <end position="173"/>
    </location>
</feature>
<evidence type="ECO:0000313" key="6">
    <source>
        <dbReference type="EMBL" id="KAK3861653.1"/>
    </source>
</evidence>
<feature type="transmembrane region" description="Helical" evidence="5">
    <location>
        <begin position="76"/>
        <end position="98"/>
    </location>
</feature>
<feature type="compositionally biased region" description="Gly residues" evidence="4">
    <location>
        <begin position="175"/>
        <end position="240"/>
    </location>
</feature>
<keyword evidence="7" id="KW-1185">Reference proteome</keyword>
<gene>
    <name evidence="6" type="ORF">Pcinc_032405</name>
</gene>
<dbReference type="EMBL" id="JAWQEG010004442">
    <property type="protein sequence ID" value="KAK3861653.1"/>
    <property type="molecule type" value="Genomic_DNA"/>
</dbReference>
<evidence type="ECO:0000256" key="3">
    <source>
        <dbReference type="ARBA" id="ARBA00023136"/>
    </source>
</evidence>
<keyword evidence="1 5" id="KW-0812">Transmembrane</keyword>
<proteinExistence type="predicted"/>
<dbReference type="SUPFAM" id="SSF103473">
    <property type="entry name" value="MFS general substrate transporter"/>
    <property type="match status" value="1"/>
</dbReference>
<feature type="transmembrane region" description="Helical" evidence="5">
    <location>
        <begin position="49"/>
        <end position="69"/>
    </location>
</feature>
<dbReference type="PANTHER" id="PTHR23121:SF10">
    <property type="entry name" value="MAJOR FACILITATOR SUPERFAMILY DOMAIN-CONTAINING PROTEIN 4A"/>
    <property type="match status" value="1"/>
</dbReference>
<accession>A0AAE1K321</accession>
<comment type="caution">
    <text evidence="6">The sequence shown here is derived from an EMBL/GenBank/DDBJ whole genome shotgun (WGS) entry which is preliminary data.</text>
</comment>
<evidence type="ECO:0000256" key="4">
    <source>
        <dbReference type="SAM" id="MobiDB-lite"/>
    </source>
</evidence>
<feature type="region of interest" description="Disordered" evidence="4">
    <location>
        <begin position="145"/>
        <end position="259"/>
    </location>
</feature>
<dbReference type="PANTHER" id="PTHR23121">
    <property type="entry name" value="SODIUM-DEPENDENT GLUCOSE TRANSPORTER 1"/>
    <property type="match status" value="1"/>
</dbReference>
<organism evidence="6 7">
    <name type="scientific">Petrolisthes cinctipes</name>
    <name type="common">Flat porcelain crab</name>
    <dbReference type="NCBI Taxonomy" id="88211"/>
    <lineage>
        <taxon>Eukaryota</taxon>
        <taxon>Metazoa</taxon>
        <taxon>Ecdysozoa</taxon>
        <taxon>Arthropoda</taxon>
        <taxon>Crustacea</taxon>
        <taxon>Multicrustacea</taxon>
        <taxon>Malacostraca</taxon>
        <taxon>Eumalacostraca</taxon>
        <taxon>Eucarida</taxon>
        <taxon>Decapoda</taxon>
        <taxon>Pleocyemata</taxon>
        <taxon>Anomura</taxon>
        <taxon>Galatheoidea</taxon>
        <taxon>Porcellanidae</taxon>
        <taxon>Petrolisthes</taxon>
    </lineage>
</organism>
<name>A0AAE1K321_PETCI</name>
<dbReference type="InterPro" id="IPR036259">
    <property type="entry name" value="MFS_trans_sf"/>
</dbReference>
<feature type="transmembrane region" description="Helical" evidence="5">
    <location>
        <begin position="12"/>
        <end position="29"/>
    </location>
</feature>
<evidence type="ECO:0000256" key="1">
    <source>
        <dbReference type="ARBA" id="ARBA00022692"/>
    </source>
</evidence>
<keyword evidence="3 5" id="KW-0472">Membrane</keyword>
<keyword evidence="2 5" id="KW-1133">Transmembrane helix</keyword>
<protein>
    <submittedName>
        <fullName evidence="6">Uncharacterized protein</fullName>
    </submittedName>
</protein>